<feature type="domain" description="RNA polymerase sigma-70 region 2" evidence="5">
    <location>
        <begin position="20"/>
        <end position="76"/>
    </location>
</feature>
<accession>A0A840HXJ4</accession>
<dbReference type="Pfam" id="PF04542">
    <property type="entry name" value="Sigma70_r2"/>
    <property type="match status" value="1"/>
</dbReference>
<evidence type="ECO:0000313" key="8">
    <source>
        <dbReference type="Proteomes" id="UP000575068"/>
    </source>
</evidence>
<name>A0A840HXJ4_9SPHN</name>
<organism evidence="7 8">
    <name type="scientific">Rhizorhapis suberifaciens</name>
    <name type="common">corky root of lettuce</name>
    <dbReference type="NCBI Taxonomy" id="13656"/>
    <lineage>
        <taxon>Bacteria</taxon>
        <taxon>Pseudomonadati</taxon>
        <taxon>Pseudomonadota</taxon>
        <taxon>Alphaproteobacteria</taxon>
        <taxon>Sphingomonadales</taxon>
        <taxon>Sphingomonadaceae</taxon>
        <taxon>Rhizorhapis</taxon>
    </lineage>
</organism>
<evidence type="ECO:0000256" key="4">
    <source>
        <dbReference type="ARBA" id="ARBA00023163"/>
    </source>
</evidence>
<keyword evidence="3" id="KW-0731">Sigma factor</keyword>
<feature type="domain" description="RNA polymerase sigma factor 70 region 4 type 2" evidence="6">
    <location>
        <begin position="106"/>
        <end position="158"/>
    </location>
</feature>
<evidence type="ECO:0000313" key="7">
    <source>
        <dbReference type="EMBL" id="MBB4642713.1"/>
    </source>
</evidence>
<dbReference type="InterPro" id="IPR007627">
    <property type="entry name" value="RNA_pol_sigma70_r2"/>
</dbReference>
<evidence type="ECO:0000256" key="3">
    <source>
        <dbReference type="ARBA" id="ARBA00023082"/>
    </source>
</evidence>
<dbReference type="Gene3D" id="1.10.1740.10">
    <property type="match status" value="1"/>
</dbReference>
<dbReference type="GO" id="GO:0016987">
    <property type="term" value="F:sigma factor activity"/>
    <property type="evidence" value="ECO:0007669"/>
    <property type="project" value="UniProtKB-KW"/>
</dbReference>
<evidence type="ECO:0000259" key="6">
    <source>
        <dbReference type="Pfam" id="PF08281"/>
    </source>
</evidence>
<proteinExistence type="inferred from homology"/>
<dbReference type="SUPFAM" id="SSF88659">
    <property type="entry name" value="Sigma3 and sigma4 domains of RNA polymerase sigma factors"/>
    <property type="match status" value="1"/>
</dbReference>
<dbReference type="InterPro" id="IPR014284">
    <property type="entry name" value="RNA_pol_sigma-70_dom"/>
</dbReference>
<comment type="caution">
    <text evidence="7">The sequence shown here is derived from an EMBL/GenBank/DDBJ whole genome shotgun (WGS) entry which is preliminary data.</text>
</comment>
<dbReference type="GO" id="GO:0006352">
    <property type="term" value="P:DNA-templated transcription initiation"/>
    <property type="evidence" value="ECO:0007669"/>
    <property type="project" value="InterPro"/>
</dbReference>
<evidence type="ECO:0000259" key="5">
    <source>
        <dbReference type="Pfam" id="PF04542"/>
    </source>
</evidence>
<dbReference type="EMBL" id="JACHOV010000013">
    <property type="protein sequence ID" value="MBB4642713.1"/>
    <property type="molecule type" value="Genomic_DNA"/>
</dbReference>
<dbReference type="SUPFAM" id="SSF88946">
    <property type="entry name" value="Sigma2 domain of RNA polymerase sigma factors"/>
    <property type="match status" value="1"/>
</dbReference>
<dbReference type="InterPro" id="IPR013325">
    <property type="entry name" value="RNA_pol_sigma_r2"/>
</dbReference>
<dbReference type="AlphaFoldDB" id="A0A840HXJ4"/>
<comment type="similarity">
    <text evidence="1">Belongs to the sigma-70 factor family. ECF subfamily.</text>
</comment>
<evidence type="ECO:0000256" key="2">
    <source>
        <dbReference type="ARBA" id="ARBA00023015"/>
    </source>
</evidence>
<dbReference type="PANTHER" id="PTHR43133:SF63">
    <property type="entry name" value="RNA POLYMERASE SIGMA FACTOR FECI-RELATED"/>
    <property type="match status" value="1"/>
</dbReference>
<dbReference type="RefSeq" id="WP_184477023.1">
    <property type="nucleotide sequence ID" value="NZ_JACHOV010000013.1"/>
</dbReference>
<dbReference type="Pfam" id="PF08281">
    <property type="entry name" value="Sigma70_r4_2"/>
    <property type="match status" value="1"/>
</dbReference>
<reference evidence="7 8" key="1">
    <citation type="submission" date="2020-08" db="EMBL/GenBank/DDBJ databases">
        <title>Genomic Encyclopedia of Type Strains, Phase IV (KMG-IV): sequencing the most valuable type-strain genomes for metagenomic binning, comparative biology and taxonomic classification.</title>
        <authorList>
            <person name="Goeker M."/>
        </authorList>
    </citation>
    <scope>NUCLEOTIDE SEQUENCE [LARGE SCALE GENOMIC DNA]</scope>
    <source>
        <strain evidence="7 8">DSM 7465</strain>
    </source>
</reference>
<dbReference type="Proteomes" id="UP000575068">
    <property type="component" value="Unassembled WGS sequence"/>
</dbReference>
<keyword evidence="8" id="KW-1185">Reference proteome</keyword>
<dbReference type="Gene3D" id="1.10.10.10">
    <property type="entry name" value="Winged helix-like DNA-binding domain superfamily/Winged helix DNA-binding domain"/>
    <property type="match status" value="1"/>
</dbReference>
<dbReference type="InterPro" id="IPR036388">
    <property type="entry name" value="WH-like_DNA-bd_sf"/>
</dbReference>
<dbReference type="InterPro" id="IPR013249">
    <property type="entry name" value="RNA_pol_sigma70_r4_t2"/>
</dbReference>
<gene>
    <name evidence="7" type="ORF">HNQ99_003049</name>
</gene>
<dbReference type="InterPro" id="IPR039425">
    <property type="entry name" value="RNA_pol_sigma-70-like"/>
</dbReference>
<sequence>MGTSPTPTGEPIESVFDRAAPRLRRYFRNKGFGDEAEDMVQECFRRTVGRRADRPEAFLMRTAVNLAIEHWRARSRHRVDRHVSTDSVDLCGLDPLMQLEAADLLRRVEASLVRLTPRTRTIFFLHRVDGLTLPELAARYGLSIHGVEYHLAKAMKHIRRFRDDLS</sequence>
<keyword evidence="4" id="KW-0804">Transcription</keyword>
<dbReference type="GO" id="GO:0003677">
    <property type="term" value="F:DNA binding"/>
    <property type="evidence" value="ECO:0007669"/>
    <property type="project" value="InterPro"/>
</dbReference>
<dbReference type="NCBIfam" id="TIGR02937">
    <property type="entry name" value="sigma70-ECF"/>
    <property type="match status" value="1"/>
</dbReference>
<dbReference type="PANTHER" id="PTHR43133">
    <property type="entry name" value="RNA POLYMERASE ECF-TYPE SIGMA FACTO"/>
    <property type="match status" value="1"/>
</dbReference>
<evidence type="ECO:0000256" key="1">
    <source>
        <dbReference type="ARBA" id="ARBA00010641"/>
    </source>
</evidence>
<protein>
    <submittedName>
        <fullName evidence="7">RNA polymerase sigma-70 factor (ECF subfamily)</fullName>
    </submittedName>
</protein>
<dbReference type="InterPro" id="IPR013324">
    <property type="entry name" value="RNA_pol_sigma_r3/r4-like"/>
</dbReference>
<keyword evidence="2" id="KW-0805">Transcription regulation</keyword>